<dbReference type="InterPro" id="IPR001188">
    <property type="entry name" value="Sperm_putr-bd"/>
</dbReference>
<feature type="chain" id="PRO_5046142029" description="Putrescine-binding periplasmic protein" evidence="6">
    <location>
        <begin position="24"/>
        <end position="370"/>
    </location>
</feature>
<reference evidence="8" key="1">
    <citation type="journal article" date="2019" name="Int. J. Syst. Evol. Microbiol.">
        <title>The Global Catalogue of Microorganisms (GCM) 10K type strain sequencing project: providing services to taxonomists for standard genome sequencing and annotation.</title>
        <authorList>
            <consortium name="The Broad Institute Genomics Platform"/>
            <consortium name="The Broad Institute Genome Sequencing Center for Infectious Disease"/>
            <person name="Wu L."/>
            <person name="Ma J."/>
        </authorList>
    </citation>
    <scope>NUCLEOTIDE SEQUENCE [LARGE SCALE GENOMIC DNA]</scope>
    <source>
        <strain evidence="8">NBRC 101365</strain>
    </source>
</reference>
<keyword evidence="3 6" id="KW-0732">Signal</keyword>
<organism evidence="7 8">
    <name type="scientific">Labrys miyagiensis</name>
    <dbReference type="NCBI Taxonomy" id="346912"/>
    <lineage>
        <taxon>Bacteria</taxon>
        <taxon>Pseudomonadati</taxon>
        <taxon>Pseudomonadota</taxon>
        <taxon>Alphaproteobacteria</taxon>
        <taxon>Hyphomicrobiales</taxon>
        <taxon>Xanthobacteraceae</taxon>
        <taxon>Labrys</taxon>
    </lineage>
</organism>
<evidence type="ECO:0000313" key="7">
    <source>
        <dbReference type="EMBL" id="GLS23029.1"/>
    </source>
</evidence>
<dbReference type="CDD" id="cd13659">
    <property type="entry name" value="PBP2_PotF"/>
    <property type="match status" value="1"/>
</dbReference>
<name>A0ABQ6CTH4_9HYPH</name>
<keyword evidence="8" id="KW-1185">Reference proteome</keyword>
<evidence type="ECO:0000256" key="3">
    <source>
        <dbReference type="ARBA" id="ARBA00022729"/>
    </source>
</evidence>
<dbReference type="PANTHER" id="PTHR30222">
    <property type="entry name" value="SPERMIDINE/PUTRESCINE-BINDING PERIPLASMIC PROTEIN"/>
    <property type="match status" value="1"/>
</dbReference>
<evidence type="ECO:0000256" key="1">
    <source>
        <dbReference type="ARBA" id="ARBA00004418"/>
    </source>
</evidence>
<dbReference type="PANTHER" id="PTHR30222:SF12">
    <property type="entry name" value="NORSPERMIDINE SENSOR"/>
    <property type="match status" value="1"/>
</dbReference>
<protein>
    <recommendedName>
        <fullName evidence="5">Putrescine-binding periplasmic protein</fullName>
    </recommendedName>
</protein>
<keyword evidence="4 5" id="KW-0574">Periplasm</keyword>
<keyword evidence="2 5" id="KW-0813">Transport</keyword>
<evidence type="ECO:0000256" key="6">
    <source>
        <dbReference type="SAM" id="SignalP"/>
    </source>
</evidence>
<evidence type="ECO:0000313" key="8">
    <source>
        <dbReference type="Proteomes" id="UP001156882"/>
    </source>
</evidence>
<dbReference type="SUPFAM" id="SSF53850">
    <property type="entry name" value="Periplasmic binding protein-like II"/>
    <property type="match status" value="1"/>
</dbReference>
<comment type="caution">
    <text evidence="7">The sequence shown here is derived from an EMBL/GenBank/DDBJ whole genome shotgun (WGS) entry which is preliminary data.</text>
</comment>
<evidence type="ECO:0000256" key="2">
    <source>
        <dbReference type="ARBA" id="ARBA00022448"/>
    </source>
</evidence>
<dbReference type="PRINTS" id="PR00909">
    <property type="entry name" value="SPERMDNBNDNG"/>
</dbReference>
<accession>A0ABQ6CTH4</accession>
<gene>
    <name evidence="7" type="ORF">GCM10007874_60490</name>
</gene>
<dbReference type="Pfam" id="PF13416">
    <property type="entry name" value="SBP_bac_8"/>
    <property type="match status" value="1"/>
</dbReference>
<comment type="subcellular location">
    <subcellularLocation>
        <location evidence="1 5">Periplasm</location>
    </subcellularLocation>
</comment>
<feature type="signal peptide" evidence="6">
    <location>
        <begin position="1"/>
        <end position="23"/>
    </location>
</feature>
<dbReference type="Gene3D" id="3.40.190.10">
    <property type="entry name" value="Periplasmic binding protein-like II"/>
    <property type="match status" value="2"/>
</dbReference>
<evidence type="ECO:0000256" key="5">
    <source>
        <dbReference type="PIRNR" id="PIRNR019574"/>
    </source>
</evidence>
<dbReference type="InterPro" id="IPR006059">
    <property type="entry name" value="SBP"/>
</dbReference>
<sequence length="370" mass="41092">MSAFKKLALAATAVALFAGHAMAQDKVVNVYNWSDYIDPSVLDSFTKETGIKVVYDTMDSNEVLETKLYAGNTGYDVVVPSNLNLKREIAHDVLQPLDKSKIPNLKYAWDKVFTALATYDPGNKYAVDYMWLTTGIGYNVAKAKERVGDMPMNTWDIVFKPEIISKFKDCGIYFLDSPDDIIPSAMRYLGLPPDSKDPKDIAKAAALLQSVGKYVKKYHSSEYINALANGDICLVIGWSGDVLQAKTRAQEAHDKTPDKPLVDLAYAIPKEGALISFDSFVIPKDAPHVDEAHAFINYMMRPDIAAKNSTFLSYANSNLESQKSIDPKVLNDKSVYPDDATMAKLFTTTPADAKVQKLWTRTWTKIKTGQ</sequence>
<comment type="function">
    <text evidence="5">Required for the activity of the bacterial periplasmic transport system of putrescine.</text>
</comment>
<proteinExistence type="inferred from homology"/>
<evidence type="ECO:0000256" key="4">
    <source>
        <dbReference type="ARBA" id="ARBA00022764"/>
    </source>
</evidence>
<dbReference type="PIRSF" id="PIRSF019574">
    <property type="entry name" value="Periplasmic_polyamine_BP"/>
    <property type="match status" value="1"/>
</dbReference>
<dbReference type="RefSeq" id="WP_431310772.1">
    <property type="nucleotide sequence ID" value="NZ_BSPC01000069.1"/>
</dbReference>
<comment type="similarity">
    <text evidence="5">Belongs to the bacterial solute-binding protein PotD/PotF family.</text>
</comment>
<dbReference type="EMBL" id="BSPC01000069">
    <property type="protein sequence ID" value="GLS23029.1"/>
    <property type="molecule type" value="Genomic_DNA"/>
</dbReference>
<dbReference type="Proteomes" id="UP001156882">
    <property type="component" value="Unassembled WGS sequence"/>
</dbReference>